<evidence type="ECO:0000313" key="6">
    <source>
        <dbReference type="Proteomes" id="UP000267145"/>
    </source>
</evidence>
<evidence type="ECO:0000256" key="2">
    <source>
        <dbReference type="SAM" id="MobiDB-lite"/>
    </source>
</evidence>
<evidence type="ECO:0008006" key="7">
    <source>
        <dbReference type="Google" id="ProtNLM"/>
    </source>
</evidence>
<protein>
    <recommendedName>
        <fullName evidence="7">NACHT domain-containing protein</fullName>
    </recommendedName>
</protein>
<evidence type="ECO:0000313" key="5">
    <source>
        <dbReference type="EMBL" id="RNJ53344.1"/>
    </source>
</evidence>
<gene>
    <name evidence="5" type="ORF">D7B24_001998</name>
</gene>
<feature type="domain" description="Nephrocystin 3-like N-terminal" evidence="4">
    <location>
        <begin position="3"/>
        <end position="157"/>
    </location>
</feature>
<accession>A0A3M9XZB8</accession>
<feature type="domain" description="Aminoglycoside phosphotransferase" evidence="3">
    <location>
        <begin position="348"/>
        <end position="531"/>
    </location>
</feature>
<evidence type="ECO:0000259" key="3">
    <source>
        <dbReference type="Pfam" id="PF01636"/>
    </source>
</evidence>
<dbReference type="STRING" id="1051616.A0A3M9XZB8"/>
<keyword evidence="6" id="KW-1185">Reference proteome</keyword>
<feature type="region of interest" description="Disordered" evidence="2">
    <location>
        <begin position="604"/>
        <end position="626"/>
    </location>
</feature>
<dbReference type="Pfam" id="PF24883">
    <property type="entry name" value="NPHP3_N"/>
    <property type="match status" value="1"/>
</dbReference>
<organism evidence="5 6">
    <name type="scientific">Verticillium nonalfalfae</name>
    <dbReference type="NCBI Taxonomy" id="1051616"/>
    <lineage>
        <taxon>Eukaryota</taxon>
        <taxon>Fungi</taxon>
        <taxon>Dikarya</taxon>
        <taxon>Ascomycota</taxon>
        <taxon>Pezizomycotina</taxon>
        <taxon>Sordariomycetes</taxon>
        <taxon>Hypocreomycetidae</taxon>
        <taxon>Glomerellales</taxon>
        <taxon>Plectosphaerellaceae</taxon>
        <taxon>Verticillium</taxon>
    </lineage>
</organism>
<keyword evidence="1" id="KW-0677">Repeat</keyword>
<evidence type="ECO:0000259" key="4">
    <source>
        <dbReference type="Pfam" id="PF24883"/>
    </source>
</evidence>
<dbReference type="EMBL" id="RBVV01000145">
    <property type="protein sequence ID" value="RNJ53344.1"/>
    <property type="molecule type" value="Genomic_DNA"/>
</dbReference>
<dbReference type="PANTHER" id="PTHR10039:SF5">
    <property type="entry name" value="NACHT DOMAIN-CONTAINING PROTEIN"/>
    <property type="match status" value="1"/>
</dbReference>
<dbReference type="InterPro" id="IPR002575">
    <property type="entry name" value="Aminoglycoside_PTrfase"/>
</dbReference>
<dbReference type="InterPro" id="IPR027417">
    <property type="entry name" value="P-loop_NTPase"/>
</dbReference>
<dbReference type="Gene3D" id="3.90.1200.10">
    <property type="match status" value="1"/>
</dbReference>
<dbReference type="Pfam" id="PF01636">
    <property type="entry name" value="APH"/>
    <property type="match status" value="1"/>
</dbReference>
<feature type="compositionally biased region" description="Basic and acidic residues" evidence="2">
    <location>
        <begin position="259"/>
        <end position="274"/>
    </location>
</feature>
<proteinExistence type="predicted"/>
<dbReference type="Gene3D" id="3.40.50.300">
    <property type="entry name" value="P-loop containing nucleotide triphosphate hydrolases"/>
    <property type="match status" value="1"/>
</dbReference>
<name>A0A3M9XZB8_9PEZI</name>
<dbReference type="Proteomes" id="UP000267145">
    <property type="component" value="Unassembled WGS sequence"/>
</dbReference>
<dbReference type="CDD" id="cd05120">
    <property type="entry name" value="APH_ChoK_like"/>
    <property type="match status" value="1"/>
</dbReference>
<dbReference type="PANTHER" id="PTHR10039">
    <property type="entry name" value="AMELOGENIN"/>
    <property type="match status" value="1"/>
</dbReference>
<dbReference type="SUPFAM" id="SSF52540">
    <property type="entry name" value="P-loop containing nucleoside triphosphate hydrolases"/>
    <property type="match status" value="1"/>
</dbReference>
<feature type="compositionally biased region" description="Polar residues" evidence="2">
    <location>
        <begin position="275"/>
        <end position="295"/>
    </location>
</feature>
<evidence type="ECO:0000256" key="1">
    <source>
        <dbReference type="ARBA" id="ARBA00022737"/>
    </source>
</evidence>
<dbReference type="GeneID" id="39605687"/>
<dbReference type="InterPro" id="IPR011009">
    <property type="entry name" value="Kinase-like_dom_sf"/>
</dbReference>
<dbReference type="InterPro" id="IPR056884">
    <property type="entry name" value="NPHP3-like_N"/>
</dbReference>
<dbReference type="RefSeq" id="XP_028491502.1">
    <property type="nucleotide sequence ID" value="XM_028636214.1"/>
</dbReference>
<reference evidence="5 6" key="1">
    <citation type="submission" date="2018-10" db="EMBL/GenBank/DDBJ databases">
        <title>Genome sequence of Verticillium nonalfalfae VnAa140.</title>
        <authorList>
            <person name="Stajich J.E."/>
            <person name="Kasson M.T."/>
        </authorList>
    </citation>
    <scope>NUCLEOTIDE SEQUENCE [LARGE SCALE GENOMIC DNA]</scope>
    <source>
        <strain evidence="5 6">VnAa140</strain>
    </source>
</reference>
<comment type="caution">
    <text evidence="5">The sequence shown here is derived from an EMBL/GenBank/DDBJ whole genome shotgun (WGS) entry which is preliminary data.</text>
</comment>
<dbReference type="AlphaFoldDB" id="A0A3M9XZB8"/>
<dbReference type="SUPFAM" id="SSF56112">
    <property type="entry name" value="Protein kinase-like (PK-like)"/>
    <property type="match status" value="1"/>
</dbReference>
<feature type="region of interest" description="Disordered" evidence="2">
    <location>
        <begin position="259"/>
        <end position="304"/>
    </location>
</feature>
<sequence length="649" mass="73513">MQKHDHGFLWMRGKAGAGKSTMMKFIYQRMKEKHRSPDTSIASFFFNARGMELEKSILGMYRSLLVQLLEQVPDLQSVLEDSEVIPVNQQDCPGLNALKELLQNAVMALGNRSFICFIDALDECDELQVRDMVQFFEELAESTTEDDTKFRICFSSRPYPYIEIRRGTILTLEGEAGHSEDLASYVKSRLMVPNSLTEELRSQIVEKASGIFMWIVLVVEILNSESNHGALALRKRLSEIPSELSQLFKRILTRDGNKPEPLELALKDPRRQEPRSSTIMSTQDPSSTTEASTSILPRRDQTPCAGCGYTPQRAYQDQTKYRSQLALDFVGRDIATWTIGADTLLKDSSAAQGSNEVDTLRFLRRKVPELPTPDVKATWETGGRRYIVQDRVPGQTLGAVWHELDLSTKVRILDQVVAVVEQWRTLTSGKMCSVTGGPVESLRWWSAGFTPWGPFRRKRELFAYFEDARGGFPGAVRDMLWRNMPDCRPWTFSHGDLHVYNIMVEDGNLTGIIDFATAGFYPMWWEYVQLRLACGARPDHEWKHMLQLRMKDSCHEAEAAMTWAKACDELASLPDSITNATVGWLREQFPNERPRICEVIADARPGNDQNEGGELQRGGGLTAKPVPKTTATKACLARWRAKLTTRHGF</sequence>